<gene>
    <name evidence="3" type="ORF">DN745_09905</name>
</gene>
<dbReference type="OrthoDB" id="9985707at2"/>
<organism evidence="3 4">
    <name type="scientific">Bradymonas sediminis</name>
    <dbReference type="NCBI Taxonomy" id="1548548"/>
    <lineage>
        <taxon>Bacteria</taxon>
        <taxon>Deltaproteobacteria</taxon>
        <taxon>Bradymonadales</taxon>
        <taxon>Bradymonadaceae</taxon>
        <taxon>Bradymonas</taxon>
    </lineage>
</organism>
<name>A0A2Z4FL54_9DELT</name>
<evidence type="ECO:0000256" key="1">
    <source>
        <dbReference type="SAM" id="Coils"/>
    </source>
</evidence>
<evidence type="ECO:0000256" key="2">
    <source>
        <dbReference type="SAM" id="MobiDB-lite"/>
    </source>
</evidence>
<protein>
    <submittedName>
        <fullName evidence="3">Uncharacterized protein</fullName>
    </submittedName>
</protein>
<feature type="compositionally biased region" description="Low complexity" evidence="2">
    <location>
        <begin position="122"/>
        <end position="132"/>
    </location>
</feature>
<accession>A0A2Z4FL54</accession>
<dbReference type="KEGG" id="bsed:DN745_09905"/>
<dbReference type="EMBL" id="CP030032">
    <property type="protein sequence ID" value="AWV89632.1"/>
    <property type="molecule type" value="Genomic_DNA"/>
</dbReference>
<feature type="compositionally biased region" description="Low complexity" evidence="2">
    <location>
        <begin position="152"/>
        <end position="161"/>
    </location>
</feature>
<keyword evidence="4" id="KW-1185">Reference proteome</keyword>
<dbReference type="AlphaFoldDB" id="A0A2Z4FL54"/>
<sequence>MTSLGTVQHGGTRVYEGFESRFDDLKSDLKDVQEMREQVKNNPNLSDSERESMLESLDKAEAAIQQGLDYATNSGRYDTTAGNKQNDGDHSAVEAAMARAENSMNHVEQQLMIADRLPPAQVSGPPASQGASGASGTGGASGADGASGAGGTSSSSDAVDSGDYLDIADLDVDNMVKLMSTDPAAAMATLKGLDPEQRGIALQTINAKLQEMNQMFSMMSNMSKSLHDTAKAAINNMRV</sequence>
<evidence type="ECO:0000313" key="3">
    <source>
        <dbReference type="EMBL" id="AWV89632.1"/>
    </source>
</evidence>
<feature type="region of interest" description="Disordered" evidence="2">
    <location>
        <begin position="118"/>
        <end position="161"/>
    </location>
</feature>
<feature type="coiled-coil region" evidence="1">
    <location>
        <begin position="90"/>
        <end position="117"/>
    </location>
</feature>
<dbReference type="RefSeq" id="WP_111334450.1">
    <property type="nucleotide sequence ID" value="NZ_CP030032.1"/>
</dbReference>
<reference evidence="3 4" key="1">
    <citation type="submission" date="2018-06" db="EMBL/GenBank/DDBJ databases">
        <title>Lujinxingia sediminis gen. nov. sp. nov., a new facultative anaerobic member of the class Deltaproteobacteria, and proposal of Lujinxingaceae fam. nov.</title>
        <authorList>
            <person name="Guo L.-Y."/>
            <person name="Li C.-M."/>
            <person name="Wang S."/>
            <person name="Du Z.-J."/>
        </authorList>
    </citation>
    <scope>NUCLEOTIDE SEQUENCE [LARGE SCALE GENOMIC DNA]</scope>
    <source>
        <strain evidence="3 4">FA350</strain>
    </source>
</reference>
<dbReference type="Proteomes" id="UP000249799">
    <property type="component" value="Chromosome"/>
</dbReference>
<feature type="compositionally biased region" description="Gly residues" evidence="2">
    <location>
        <begin position="133"/>
        <end position="151"/>
    </location>
</feature>
<proteinExistence type="predicted"/>
<evidence type="ECO:0000313" key="4">
    <source>
        <dbReference type="Proteomes" id="UP000249799"/>
    </source>
</evidence>
<keyword evidence="1" id="KW-0175">Coiled coil</keyword>
<feature type="coiled-coil region" evidence="1">
    <location>
        <begin position="15"/>
        <end position="42"/>
    </location>
</feature>